<protein>
    <submittedName>
        <fullName evidence="2">Uncharacterized protein</fullName>
    </submittedName>
</protein>
<name>A0A8S0SDR6_OLEEU</name>
<evidence type="ECO:0000256" key="1">
    <source>
        <dbReference type="SAM" id="Phobius"/>
    </source>
</evidence>
<evidence type="ECO:0000313" key="2">
    <source>
        <dbReference type="EMBL" id="CAA2991004.1"/>
    </source>
</evidence>
<dbReference type="PANTHER" id="PTHR31170:SF25">
    <property type="entry name" value="BNAA09G04570D PROTEIN"/>
    <property type="match status" value="1"/>
</dbReference>
<evidence type="ECO:0000313" key="3">
    <source>
        <dbReference type="Proteomes" id="UP000594638"/>
    </source>
</evidence>
<dbReference type="Pfam" id="PF03140">
    <property type="entry name" value="DUF247"/>
    <property type="match status" value="1"/>
</dbReference>
<feature type="transmembrane region" description="Helical" evidence="1">
    <location>
        <begin position="425"/>
        <end position="453"/>
    </location>
</feature>
<organism evidence="2 3">
    <name type="scientific">Olea europaea subsp. europaea</name>
    <dbReference type="NCBI Taxonomy" id="158383"/>
    <lineage>
        <taxon>Eukaryota</taxon>
        <taxon>Viridiplantae</taxon>
        <taxon>Streptophyta</taxon>
        <taxon>Embryophyta</taxon>
        <taxon>Tracheophyta</taxon>
        <taxon>Spermatophyta</taxon>
        <taxon>Magnoliopsida</taxon>
        <taxon>eudicotyledons</taxon>
        <taxon>Gunneridae</taxon>
        <taxon>Pentapetalae</taxon>
        <taxon>asterids</taxon>
        <taxon>lamiids</taxon>
        <taxon>Lamiales</taxon>
        <taxon>Oleaceae</taxon>
        <taxon>Oleeae</taxon>
        <taxon>Olea</taxon>
    </lineage>
</organism>
<reference evidence="2 3" key="1">
    <citation type="submission" date="2019-12" db="EMBL/GenBank/DDBJ databases">
        <authorList>
            <person name="Alioto T."/>
            <person name="Alioto T."/>
            <person name="Gomez Garrido J."/>
        </authorList>
    </citation>
    <scope>NUCLEOTIDE SEQUENCE [LARGE SCALE GENOMIC DNA]</scope>
</reference>
<dbReference type="InterPro" id="IPR004158">
    <property type="entry name" value="DUF247_pln"/>
</dbReference>
<dbReference type="Gramene" id="OE9A013001T4">
    <property type="protein sequence ID" value="OE9A013001C4"/>
    <property type="gene ID" value="OE9A013001"/>
</dbReference>
<keyword evidence="1" id="KW-0812">Transmembrane</keyword>
<proteinExistence type="predicted"/>
<dbReference type="AlphaFoldDB" id="A0A8S0SDR6"/>
<keyword evidence="1" id="KW-0472">Membrane</keyword>
<dbReference type="Proteomes" id="UP000594638">
    <property type="component" value="Unassembled WGS sequence"/>
</dbReference>
<sequence length="457" mass="53230">DPRNCHSNLQLEQTLLAKKMEGLGQTEKLDHVAIEIGHEHNLVHSIKEKMENFSLLHSVCRISEEISEGNQEKYSPSLLSIGPFHHGKNNLNVMEDLKWQYFNTLLNRNPNAETILDTCVKTLKHSEQKARKFYGELVNMESDKFVEIMLVDGCFIIELFLEYSMKNLRRRDDPIFFSTDSKMFWLRCDMILLENQIPFWVLQKLFYIVVIKQCGNMSLMELALCFFRKLLPGDGQIPQDKFGPEIHNLLDLIRQQYLPTMPRTRSTGGQKSLLSGATDLQLAGIRLRRAANEVPLNVRLINRELQIPPFKVNGYTEILFRNLIALERSHHQCSKTITSYAIFMASLIQNVNDARILRSKRILIDGSHEREGEILDLMKKLHVEINVTDFYYGEICRQINDHQKSRRQTRCQLQAMRDINYRRELGVLGFILAIVLLVFLFIAIFFSIVAFLLHHFH</sequence>
<dbReference type="PANTHER" id="PTHR31170">
    <property type="entry name" value="BNAC04G53230D PROTEIN"/>
    <property type="match status" value="1"/>
</dbReference>
<gene>
    <name evidence="2" type="ORF">OLEA9_A013001</name>
</gene>
<dbReference type="EMBL" id="CACTIH010004556">
    <property type="protein sequence ID" value="CAA2991004.1"/>
    <property type="molecule type" value="Genomic_DNA"/>
</dbReference>
<comment type="caution">
    <text evidence="2">The sequence shown here is derived from an EMBL/GenBank/DDBJ whole genome shotgun (WGS) entry which is preliminary data.</text>
</comment>
<keyword evidence="1" id="KW-1133">Transmembrane helix</keyword>
<accession>A0A8S0SDR6</accession>
<feature type="non-terminal residue" evidence="2">
    <location>
        <position position="457"/>
    </location>
</feature>
<dbReference type="OrthoDB" id="1378449at2759"/>
<keyword evidence="3" id="KW-1185">Reference proteome</keyword>